<keyword evidence="3" id="KW-1185">Reference proteome</keyword>
<dbReference type="Gene3D" id="3.10.450.50">
    <property type="match status" value="1"/>
</dbReference>
<evidence type="ECO:0000259" key="1">
    <source>
        <dbReference type="Pfam" id="PF13577"/>
    </source>
</evidence>
<dbReference type="EMBL" id="JALKFT010000010">
    <property type="protein sequence ID" value="MCK9876520.1"/>
    <property type="molecule type" value="Genomic_DNA"/>
</dbReference>
<dbReference type="RefSeq" id="WP_248824767.1">
    <property type="nucleotide sequence ID" value="NZ_JALKFT010000010.1"/>
</dbReference>
<proteinExistence type="predicted"/>
<feature type="domain" description="SnoaL-like" evidence="1">
    <location>
        <begin position="9"/>
        <end position="133"/>
    </location>
</feature>
<name>A0ABT0JYK2_9ACTN</name>
<dbReference type="InterPro" id="IPR032710">
    <property type="entry name" value="NTF2-like_dom_sf"/>
</dbReference>
<reference evidence="2 3" key="1">
    <citation type="submission" date="2022-04" db="EMBL/GenBank/DDBJ databases">
        <title>Genome diversity in the genus Frankia.</title>
        <authorList>
            <person name="Carlos-Shanley C."/>
            <person name="Hahn D."/>
        </authorList>
    </citation>
    <scope>NUCLEOTIDE SEQUENCE [LARGE SCALE GENOMIC DNA]</scope>
    <source>
        <strain evidence="2 3">Ag45/Mut15</strain>
    </source>
</reference>
<evidence type="ECO:0000313" key="3">
    <source>
        <dbReference type="Proteomes" id="UP001201873"/>
    </source>
</evidence>
<accession>A0ABT0JYK2</accession>
<dbReference type="CDD" id="cd00531">
    <property type="entry name" value="NTF2_like"/>
    <property type="match status" value="1"/>
</dbReference>
<dbReference type="Pfam" id="PF13577">
    <property type="entry name" value="SnoaL_4"/>
    <property type="match status" value="1"/>
</dbReference>
<protein>
    <submittedName>
        <fullName evidence="2">Nuclear transport factor 2 family protein</fullName>
    </submittedName>
</protein>
<dbReference type="InterPro" id="IPR037401">
    <property type="entry name" value="SnoaL-like"/>
</dbReference>
<sequence>MAALSDIERLIALEDIKLLKAQRDRFVDTKDWGALEALHAPDHRSENGDYPPWTTATEMIKNVRVIMERLRTAHHSHTPEITFDSPVRARGIWAMTGVSMWDQGDEEHWFVAFGHYFETYEKRDGRWLFTSRKLTYLFSRTSPGGIFPPPAPSQT</sequence>
<comment type="caution">
    <text evidence="2">The sequence shown here is derived from an EMBL/GenBank/DDBJ whole genome shotgun (WGS) entry which is preliminary data.</text>
</comment>
<organism evidence="2 3">
    <name type="scientific">Frankia umida</name>
    <dbReference type="NCBI Taxonomy" id="573489"/>
    <lineage>
        <taxon>Bacteria</taxon>
        <taxon>Bacillati</taxon>
        <taxon>Actinomycetota</taxon>
        <taxon>Actinomycetes</taxon>
        <taxon>Frankiales</taxon>
        <taxon>Frankiaceae</taxon>
        <taxon>Frankia</taxon>
    </lineage>
</organism>
<evidence type="ECO:0000313" key="2">
    <source>
        <dbReference type="EMBL" id="MCK9876520.1"/>
    </source>
</evidence>
<dbReference type="SUPFAM" id="SSF54427">
    <property type="entry name" value="NTF2-like"/>
    <property type="match status" value="1"/>
</dbReference>
<gene>
    <name evidence="2" type="ORF">MXD59_12165</name>
</gene>
<dbReference type="Proteomes" id="UP001201873">
    <property type="component" value="Unassembled WGS sequence"/>
</dbReference>